<evidence type="ECO:0008006" key="3">
    <source>
        <dbReference type="Google" id="ProtNLM"/>
    </source>
</evidence>
<dbReference type="PANTHER" id="PTHR30068:SF3">
    <property type="entry name" value="PHOSPHOLIPID_GLYCEROL ACYLTRANSFERASE DOMAIN-CONTAINING PROTEIN"/>
    <property type="match status" value="1"/>
</dbReference>
<dbReference type="AlphaFoldDB" id="A0AAE3SK07"/>
<sequence>MIKLEEIYDEMRPYRDFEVADALKRILAKEEFHAVLKYIFFRRSVEESLAEMQTIRTIDDFQQKFSGPAVASVLEQTSTEFSYSGFENLDRDTSYLFISNHRDIVMDSAILQYVLNKHGHRTSQITFGSNLMSSQFIIDVGKINKMFTFYRGGSRVDIYRNALIHSAYIKKVLTEEKESAWIAQRDGRTKDGFDKTQLSLLKMLTIKEKDHISALKKFNICPVSISYELEPCDIFKVKELLATEDGEYTKARDEDFHSILNGIVGSKGKVHIAFGKPVNNYIDKYFDELDNSNVHEKVCDYMDSQIWHDYKLNPFNYLAFDILNTSQQHIGIKYEQADIENFYEMLDQKVNGESDPIKVKKQKDGLLKMYAAPVENYFKVSDEVEG</sequence>
<dbReference type="GO" id="GO:0019698">
    <property type="term" value="P:D-galacturonate catabolic process"/>
    <property type="evidence" value="ECO:0007669"/>
    <property type="project" value="TreeGrafter"/>
</dbReference>
<dbReference type="Proteomes" id="UP001207408">
    <property type="component" value="Unassembled WGS sequence"/>
</dbReference>
<dbReference type="RefSeq" id="WP_301199436.1">
    <property type="nucleotide sequence ID" value="NZ_JAPDPI010000019.1"/>
</dbReference>
<protein>
    <recommendedName>
        <fullName evidence="3">Acyltransferase</fullName>
    </recommendedName>
</protein>
<dbReference type="GO" id="GO:0042840">
    <property type="term" value="P:D-glucuronate catabolic process"/>
    <property type="evidence" value="ECO:0007669"/>
    <property type="project" value="TreeGrafter"/>
</dbReference>
<evidence type="ECO:0000313" key="2">
    <source>
        <dbReference type="Proteomes" id="UP001207408"/>
    </source>
</evidence>
<accession>A0AAE3SK07</accession>
<evidence type="ECO:0000313" key="1">
    <source>
        <dbReference type="EMBL" id="MCW3806064.1"/>
    </source>
</evidence>
<proteinExistence type="predicted"/>
<reference evidence="1" key="1">
    <citation type="submission" date="2022-10" db="EMBL/GenBank/DDBJ databases">
        <authorList>
            <person name="Yu W.X."/>
        </authorList>
    </citation>
    <scope>NUCLEOTIDE SEQUENCE</scope>
    <source>
        <strain evidence="1">D04</strain>
    </source>
</reference>
<dbReference type="PANTHER" id="PTHR30068">
    <property type="entry name" value="URONATE ISOMERASE"/>
    <property type="match status" value="1"/>
</dbReference>
<dbReference type="SUPFAM" id="SSF69593">
    <property type="entry name" value="Glycerol-3-phosphate (1)-acyltransferase"/>
    <property type="match status" value="1"/>
</dbReference>
<dbReference type="EMBL" id="JAPDPI010000019">
    <property type="protein sequence ID" value="MCW3806064.1"/>
    <property type="molecule type" value="Genomic_DNA"/>
</dbReference>
<name>A0AAE3SK07_9BACT</name>
<comment type="caution">
    <text evidence="1">The sequence shown here is derived from an EMBL/GenBank/DDBJ whole genome shotgun (WGS) entry which is preliminary data.</text>
</comment>
<keyword evidence="2" id="KW-1185">Reference proteome</keyword>
<gene>
    <name evidence="1" type="ORF">OM074_10530</name>
</gene>
<organism evidence="1 2">
    <name type="scientific">Plebeiibacterium marinum</name>
    <dbReference type="NCBI Taxonomy" id="2992111"/>
    <lineage>
        <taxon>Bacteria</taxon>
        <taxon>Pseudomonadati</taxon>
        <taxon>Bacteroidota</taxon>
        <taxon>Bacteroidia</taxon>
        <taxon>Marinilabiliales</taxon>
        <taxon>Marinilabiliaceae</taxon>
        <taxon>Plebeiibacterium</taxon>
    </lineage>
</organism>